<dbReference type="GO" id="GO:0005634">
    <property type="term" value="C:nucleus"/>
    <property type="evidence" value="ECO:0007669"/>
    <property type="project" value="UniProtKB-SubCell"/>
</dbReference>
<sequence>MMSYYIDTTIGNTAPYPLARPGMMKQGVPSPCEDPWVTCGFQASCCPPRPCCPLWDEPATQEVPTGLEHYSTGQKLSIHPVFLKPSSQALSSNTSAELQAHVWFSLDPQQWTETHVRDWVMWAVNEFSLKEVDFQKFCMNGAALCALGKECFLELAPDFVGDILWEHLEILQKEEVKPYPANGVSTTYPESRYTSDYFISYGIEHAQCVPPSEFSEPSFITESYQTLHPISSEELLSLKYESDYPSVLLREPAQDSLQTDYFSIKQEVVTPDNMCMGRASRGKLGGQDSFESIESYDSCDRLTQSWSSQSSFQSLQRVPSYDSFDSEDYPATLPSHKPKGTFKDYVRDRADMNKDKPVIPAAALAGYTGSGPIQLWQFLLELLTDKSCQSFISWTGDGWEFKLSDPDEVARRWGKRKNKPKMNYEKLSRGLRYYYDKNIIHKTAGKRYVYRFVCDLQSLLGYSPEELHAMLDVKPDADE</sequence>
<dbReference type="PROSITE" id="PS50061">
    <property type="entry name" value="ETS_DOMAIN_3"/>
    <property type="match status" value="1"/>
</dbReference>
<evidence type="ECO:0000256" key="5">
    <source>
        <dbReference type="ARBA" id="ARBA00023163"/>
    </source>
</evidence>
<dbReference type="Pfam" id="PF02198">
    <property type="entry name" value="SAM_PNT"/>
    <property type="match status" value="1"/>
</dbReference>
<dbReference type="InterPro" id="IPR046328">
    <property type="entry name" value="ETS_fam"/>
</dbReference>
<dbReference type="Pfam" id="PF00178">
    <property type="entry name" value="Ets"/>
    <property type="match status" value="1"/>
</dbReference>
<dbReference type="GO" id="GO:0030154">
    <property type="term" value="P:cell differentiation"/>
    <property type="evidence" value="ECO:0007669"/>
    <property type="project" value="TreeGrafter"/>
</dbReference>
<protein>
    <submittedName>
        <fullName evidence="10">ETS1B protein</fullName>
    </submittedName>
</protein>
<comment type="subcellular location">
    <subcellularLocation>
        <location evidence="1 7">Nucleus</location>
    </subcellularLocation>
</comment>
<evidence type="ECO:0000256" key="2">
    <source>
        <dbReference type="ARBA" id="ARBA00005562"/>
    </source>
</evidence>
<dbReference type="FunFam" id="1.10.150.50:FF:000014">
    <property type="entry name" value="Protein c-ets-1 isoform 1"/>
    <property type="match status" value="1"/>
</dbReference>
<dbReference type="InterPro" id="IPR045688">
    <property type="entry name" value="Ets1_N_flank"/>
</dbReference>
<dbReference type="PANTHER" id="PTHR11849:SF314">
    <property type="entry name" value="PROTEIN C-ETS-1"/>
    <property type="match status" value="1"/>
</dbReference>
<dbReference type="InterPro" id="IPR036390">
    <property type="entry name" value="WH_DNA-bd_sf"/>
</dbReference>
<evidence type="ECO:0000259" key="8">
    <source>
        <dbReference type="PROSITE" id="PS50061"/>
    </source>
</evidence>
<keyword evidence="3" id="KW-0805">Transcription regulation</keyword>
<keyword evidence="6 7" id="KW-0539">Nucleus</keyword>
<evidence type="ECO:0000256" key="7">
    <source>
        <dbReference type="RuleBase" id="RU004019"/>
    </source>
</evidence>
<dbReference type="Pfam" id="PF19525">
    <property type="entry name" value="Ets1_N_flank"/>
    <property type="match status" value="1"/>
</dbReference>
<evidence type="ECO:0000313" key="11">
    <source>
        <dbReference type="Proteomes" id="UP000532437"/>
    </source>
</evidence>
<feature type="non-terminal residue" evidence="10">
    <location>
        <position position="1"/>
    </location>
</feature>
<evidence type="ECO:0000256" key="3">
    <source>
        <dbReference type="ARBA" id="ARBA00023015"/>
    </source>
</evidence>
<keyword evidence="5" id="KW-0804">Transcription</keyword>
<accession>A0A7K5PFU7</accession>
<dbReference type="SMART" id="SM00251">
    <property type="entry name" value="SAM_PNT"/>
    <property type="match status" value="1"/>
</dbReference>
<dbReference type="PROSITE" id="PS51433">
    <property type="entry name" value="PNT"/>
    <property type="match status" value="1"/>
</dbReference>
<dbReference type="Gene3D" id="1.10.150.50">
    <property type="entry name" value="Transcription Factor, Ets-1"/>
    <property type="match status" value="1"/>
</dbReference>
<dbReference type="GO" id="GO:0000981">
    <property type="term" value="F:DNA-binding transcription factor activity, RNA polymerase II-specific"/>
    <property type="evidence" value="ECO:0007669"/>
    <property type="project" value="TreeGrafter"/>
</dbReference>
<dbReference type="AlphaFoldDB" id="A0A7K5PFU7"/>
<feature type="non-terminal residue" evidence="10">
    <location>
        <position position="479"/>
    </location>
</feature>
<dbReference type="Gene3D" id="1.10.10.10">
    <property type="entry name" value="Winged helix-like DNA-binding domain superfamily/Winged helix DNA-binding domain"/>
    <property type="match status" value="1"/>
</dbReference>
<dbReference type="InterPro" id="IPR013761">
    <property type="entry name" value="SAM/pointed_sf"/>
</dbReference>
<organism evidence="10 11">
    <name type="scientific">Erythrocercus mccallii</name>
    <dbReference type="NCBI Taxonomy" id="107208"/>
    <lineage>
        <taxon>Eukaryota</taxon>
        <taxon>Metazoa</taxon>
        <taxon>Chordata</taxon>
        <taxon>Craniata</taxon>
        <taxon>Vertebrata</taxon>
        <taxon>Euteleostomi</taxon>
        <taxon>Archelosauria</taxon>
        <taxon>Archosauria</taxon>
        <taxon>Dinosauria</taxon>
        <taxon>Saurischia</taxon>
        <taxon>Theropoda</taxon>
        <taxon>Coelurosauria</taxon>
        <taxon>Aves</taxon>
        <taxon>Neognathae</taxon>
        <taxon>Neoaves</taxon>
        <taxon>Telluraves</taxon>
        <taxon>Australaves</taxon>
        <taxon>Passeriformes</taxon>
        <taxon>Corvoidea</taxon>
        <taxon>Dicruridae</taxon>
        <taxon>Erythrocercus</taxon>
    </lineage>
</organism>
<keyword evidence="11" id="KW-1185">Reference proteome</keyword>
<dbReference type="GO" id="GO:0043565">
    <property type="term" value="F:sequence-specific DNA binding"/>
    <property type="evidence" value="ECO:0007669"/>
    <property type="project" value="InterPro"/>
</dbReference>
<reference evidence="10 11" key="1">
    <citation type="submission" date="2019-09" db="EMBL/GenBank/DDBJ databases">
        <title>Bird 10,000 Genomes (B10K) Project - Family phase.</title>
        <authorList>
            <person name="Zhang G."/>
        </authorList>
    </citation>
    <scope>NUCLEOTIDE SEQUENCE [LARGE SCALE GENOMIC DNA]</scope>
    <source>
        <strain evidence="10">B10K-DU-002-60</strain>
        <tissue evidence="10">Muscle</tissue>
    </source>
</reference>
<comment type="caution">
    <text evidence="10">The sequence shown here is derived from an EMBL/GenBank/DDBJ whole genome shotgun (WGS) entry which is preliminary data.</text>
</comment>
<evidence type="ECO:0000256" key="6">
    <source>
        <dbReference type="ARBA" id="ARBA00023242"/>
    </source>
</evidence>
<dbReference type="SMART" id="SM00413">
    <property type="entry name" value="ETS"/>
    <property type="match status" value="1"/>
</dbReference>
<evidence type="ECO:0000256" key="1">
    <source>
        <dbReference type="ARBA" id="ARBA00004123"/>
    </source>
</evidence>
<evidence type="ECO:0000259" key="9">
    <source>
        <dbReference type="PROSITE" id="PS51433"/>
    </source>
</evidence>
<dbReference type="SUPFAM" id="SSF47769">
    <property type="entry name" value="SAM/Pointed domain"/>
    <property type="match status" value="1"/>
</dbReference>
<evidence type="ECO:0000313" key="10">
    <source>
        <dbReference type="EMBL" id="NWT53903.1"/>
    </source>
</evidence>
<dbReference type="InterPro" id="IPR036388">
    <property type="entry name" value="WH-like_DNA-bd_sf"/>
</dbReference>
<feature type="domain" description="PNT" evidence="9">
    <location>
        <begin position="90"/>
        <end position="175"/>
    </location>
</feature>
<dbReference type="PRINTS" id="PR00454">
    <property type="entry name" value="ETSDOMAIN"/>
</dbReference>
<dbReference type="PROSITE" id="PS00345">
    <property type="entry name" value="ETS_DOMAIN_1"/>
    <property type="match status" value="1"/>
</dbReference>
<dbReference type="PANTHER" id="PTHR11849">
    <property type="entry name" value="ETS"/>
    <property type="match status" value="1"/>
</dbReference>
<dbReference type="Proteomes" id="UP000532437">
    <property type="component" value="Unassembled WGS sequence"/>
</dbReference>
<dbReference type="InterPro" id="IPR003118">
    <property type="entry name" value="Pointed_dom"/>
</dbReference>
<comment type="similarity">
    <text evidence="2 7">Belongs to the ETS family.</text>
</comment>
<dbReference type="PROSITE" id="PS00346">
    <property type="entry name" value="ETS_DOMAIN_2"/>
    <property type="match status" value="1"/>
</dbReference>
<keyword evidence="4 7" id="KW-0238">DNA-binding</keyword>
<evidence type="ECO:0000256" key="4">
    <source>
        <dbReference type="ARBA" id="ARBA00023125"/>
    </source>
</evidence>
<gene>
    <name evidence="10" type="primary">Ets1</name>
    <name evidence="10" type="ORF">ERYMCC_R14402</name>
</gene>
<feature type="domain" description="ETS" evidence="8">
    <location>
        <begin position="373"/>
        <end position="453"/>
    </location>
</feature>
<dbReference type="FunFam" id="1.10.10.10:FF:000097">
    <property type="entry name" value="Protein c-ets-1 isoform 1"/>
    <property type="match status" value="1"/>
</dbReference>
<proteinExistence type="inferred from homology"/>
<dbReference type="EMBL" id="VZRG01000740">
    <property type="protein sequence ID" value="NWT53903.1"/>
    <property type="molecule type" value="Genomic_DNA"/>
</dbReference>
<name>A0A7K5PFU7_9CORV</name>
<dbReference type="SUPFAM" id="SSF46785">
    <property type="entry name" value="Winged helix' DNA-binding domain"/>
    <property type="match status" value="1"/>
</dbReference>
<dbReference type="InterPro" id="IPR000418">
    <property type="entry name" value="Ets_dom"/>
</dbReference>